<evidence type="ECO:0000313" key="9">
    <source>
        <dbReference type="EMBL" id="KKN35269.1"/>
    </source>
</evidence>
<evidence type="ECO:0008006" key="10">
    <source>
        <dbReference type="Google" id="ProtNLM"/>
    </source>
</evidence>
<dbReference type="AlphaFoldDB" id="A0A0F9PYK5"/>
<evidence type="ECO:0000256" key="3">
    <source>
        <dbReference type="ARBA" id="ARBA00022692"/>
    </source>
</evidence>
<feature type="transmembrane region" description="Helical" evidence="8">
    <location>
        <begin position="65"/>
        <end position="84"/>
    </location>
</feature>
<accession>A0A0F9PYK5</accession>
<dbReference type="PANTHER" id="PTHR28259:SF1">
    <property type="entry name" value="FLUORIDE EXPORT PROTEIN 1-RELATED"/>
    <property type="match status" value="1"/>
</dbReference>
<name>A0A0F9PYK5_9ZZZZ</name>
<comment type="similarity">
    <text evidence="6">Belongs to the fluoride channel Fluc/FEX (TC 1.A.43) family.</text>
</comment>
<dbReference type="GO" id="GO:1903425">
    <property type="term" value="F:fluoride transmembrane transporter activity"/>
    <property type="evidence" value="ECO:0007669"/>
    <property type="project" value="TreeGrafter"/>
</dbReference>
<evidence type="ECO:0000256" key="4">
    <source>
        <dbReference type="ARBA" id="ARBA00022989"/>
    </source>
</evidence>
<dbReference type="HAMAP" id="MF_00454">
    <property type="entry name" value="FluC"/>
    <property type="match status" value="1"/>
</dbReference>
<comment type="catalytic activity">
    <reaction evidence="7">
        <text>fluoride(in) = fluoride(out)</text>
        <dbReference type="Rhea" id="RHEA:76159"/>
        <dbReference type="ChEBI" id="CHEBI:17051"/>
    </reaction>
    <physiologicalReaction direction="left-to-right" evidence="7">
        <dbReference type="Rhea" id="RHEA:76160"/>
    </physiologicalReaction>
</comment>
<dbReference type="GO" id="GO:0005886">
    <property type="term" value="C:plasma membrane"/>
    <property type="evidence" value="ECO:0007669"/>
    <property type="project" value="UniProtKB-SubCell"/>
</dbReference>
<evidence type="ECO:0000256" key="6">
    <source>
        <dbReference type="ARBA" id="ARBA00035120"/>
    </source>
</evidence>
<dbReference type="Pfam" id="PF02537">
    <property type="entry name" value="CRCB"/>
    <property type="match status" value="1"/>
</dbReference>
<dbReference type="NCBIfam" id="NF010805">
    <property type="entry name" value="PRK14209.1"/>
    <property type="match status" value="1"/>
</dbReference>
<gene>
    <name evidence="9" type="ORF">LCGC14_0785390</name>
</gene>
<evidence type="ECO:0000256" key="1">
    <source>
        <dbReference type="ARBA" id="ARBA00004651"/>
    </source>
</evidence>
<protein>
    <recommendedName>
        <fullName evidence="10">Fluoride ion transporter CrcB</fullName>
    </recommendedName>
</protein>
<proteinExistence type="inferred from homology"/>
<reference evidence="9" key="1">
    <citation type="journal article" date="2015" name="Nature">
        <title>Complex archaea that bridge the gap between prokaryotes and eukaryotes.</title>
        <authorList>
            <person name="Spang A."/>
            <person name="Saw J.H."/>
            <person name="Jorgensen S.L."/>
            <person name="Zaremba-Niedzwiedzka K."/>
            <person name="Martijn J."/>
            <person name="Lind A.E."/>
            <person name="van Eijk R."/>
            <person name="Schleper C."/>
            <person name="Guy L."/>
            <person name="Ettema T.J."/>
        </authorList>
    </citation>
    <scope>NUCLEOTIDE SEQUENCE</scope>
</reference>
<organism evidence="9">
    <name type="scientific">marine sediment metagenome</name>
    <dbReference type="NCBI Taxonomy" id="412755"/>
    <lineage>
        <taxon>unclassified sequences</taxon>
        <taxon>metagenomes</taxon>
        <taxon>ecological metagenomes</taxon>
    </lineage>
</organism>
<evidence type="ECO:0000256" key="5">
    <source>
        <dbReference type="ARBA" id="ARBA00023136"/>
    </source>
</evidence>
<keyword evidence="4 8" id="KW-1133">Transmembrane helix</keyword>
<dbReference type="EMBL" id="LAZR01002050">
    <property type="protein sequence ID" value="KKN35269.1"/>
    <property type="molecule type" value="Genomic_DNA"/>
</dbReference>
<evidence type="ECO:0000256" key="2">
    <source>
        <dbReference type="ARBA" id="ARBA00022475"/>
    </source>
</evidence>
<sequence length="126" mass="12971">MISTLSLVAAGGAIGASLRYLSGVAITRVFGFLEFPVAVLTVNVLGSFIMGLFLVTAAHKGLAHLNPFVATGILGGFTTFSSFSLETVTLIERGHIWSAGIYVALSVGLSVLGLMLGLLVARGVFA</sequence>
<comment type="caution">
    <text evidence="9">The sequence shown here is derived from an EMBL/GenBank/DDBJ whole genome shotgun (WGS) entry which is preliminary data.</text>
</comment>
<dbReference type="PANTHER" id="PTHR28259">
    <property type="entry name" value="FLUORIDE EXPORT PROTEIN 1-RELATED"/>
    <property type="match status" value="1"/>
</dbReference>
<feature type="transmembrane region" description="Helical" evidence="8">
    <location>
        <begin position="39"/>
        <end position="58"/>
    </location>
</feature>
<dbReference type="NCBIfam" id="TIGR00494">
    <property type="entry name" value="crcB"/>
    <property type="match status" value="1"/>
</dbReference>
<keyword evidence="5 8" id="KW-0472">Membrane</keyword>
<keyword evidence="3 8" id="KW-0812">Transmembrane</keyword>
<dbReference type="InterPro" id="IPR003691">
    <property type="entry name" value="FluC"/>
</dbReference>
<evidence type="ECO:0000256" key="7">
    <source>
        <dbReference type="ARBA" id="ARBA00035585"/>
    </source>
</evidence>
<keyword evidence="2" id="KW-1003">Cell membrane</keyword>
<feature type="transmembrane region" description="Helical" evidence="8">
    <location>
        <begin position="96"/>
        <end position="121"/>
    </location>
</feature>
<comment type="subcellular location">
    <subcellularLocation>
        <location evidence="1">Cell membrane</location>
        <topology evidence="1">Multi-pass membrane protein</topology>
    </subcellularLocation>
</comment>
<evidence type="ECO:0000256" key="8">
    <source>
        <dbReference type="SAM" id="Phobius"/>
    </source>
</evidence>